<dbReference type="InterPro" id="IPR006766">
    <property type="entry name" value="EXORDIUM-like"/>
</dbReference>
<organism evidence="7 8">
    <name type="scientific">Vanilla planifolia</name>
    <name type="common">Vanilla</name>
    <dbReference type="NCBI Taxonomy" id="51239"/>
    <lineage>
        <taxon>Eukaryota</taxon>
        <taxon>Viridiplantae</taxon>
        <taxon>Streptophyta</taxon>
        <taxon>Embryophyta</taxon>
        <taxon>Tracheophyta</taxon>
        <taxon>Spermatophyta</taxon>
        <taxon>Magnoliopsida</taxon>
        <taxon>Liliopsida</taxon>
        <taxon>Asparagales</taxon>
        <taxon>Orchidaceae</taxon>
        <taxon>Vanilloideae</taxon>
        <taxon>Vanilleae</taxon>
        <taxon>Vanilla</taxon>
    </lineage>
</organism>
<proteinExistence type="inferred from homology"/>
<reference evidence="7 8" key="1">
    <citation type="journal article" date="2020" name="Nat. Food">
        <title>A phased Vanilla planifolia genome enables genetic improvement of flavour and production.</title>
        <authorList>
            <person name="Hasing T."/>
            <person name="Tang H."/>
            <person name="Brym M."/>
            <person name="Khazi F."/>
            <person name="Huang T."/>
            <person name="Chambers A.H."/>
        </authorList>
    </citation>
    <scope>NUCLEOTIDE SEQUENCE [LARGE SCALE GENOMIC DNA]</scope>
    <source>
        <tissue evidence="7">Leaf</tissue>
    </source>
</reference>
<comment type="caution">
    <text evidence="7">The sequence shown here is derived from an EMBL/GenBank/DDBJ whole genome shotgun (WGS) entry which is preliminary data.</text>
</comment>
<evidence type="ECO:0008006" key="9">
    <source>
        <dbReference type="Google" id="ProtNLM"/>
    </source>
</evidence>
<evidence type="ECO:0000256" key="6">
    <source>
        <dbReference type="SAM" id="SignalP"/>
    </source>
</evidence>
<keyword evidence="4 6" id="KW-0732">Signal</keyword>
<dbReference type="Pfam" id="PF04674">
    <property type="entry name" value="Phi_1"/>
    <property type="match status" value="1"/>
</dbReference>
<evidence type="ECO:0000256" key="5">
    <source>
        <dbReference type="ARBA" id="ARBA00023591"/>
    </source>
</evidence>
<gene>
    <name evidence="7" type="ORF">HPP92_016186</name>
</gene>
<evidence type="ECO:0000256" key="4">
    <source>
        <dbReference type="ARBA" id="ARBA00022729"/>
    </source>
</evidence>
<comment type="similarity">
    <text evidence="5">Belongs to the EXORDIUM family.</text>
</comment>
<dbReference type="OrthoDB" id="2017091at2759"/>
<evidence type="ECO:0000313" key="8">
    <source>
        <dbReference type="Proteomes" id="UP000639772"/>
    </source>
</evidence>
<dbReference type="AlphaFoldDB" id="A0A835UT41"/>
<dbReference type="PANTHER" id="PTHR31279">
    <property type="entry name" value="PROTEIN EXORDIUM-LIKE 5"/>
    <property type="match status" value="1"/>
</dbReference>
<feature type="signal peptide" evidence="6">
    <location>
        <begin position="1"/>
        <end position="24"/>
    </location>
</feature>
<name>A0A835UT41_VANPL</name>
<dbReference type="EMBL" id="JADCNM010000008">
    <property type="protein sequence ID" value="KAG0471640.1"/>
    <property type="molecule type" value="Genomic_DNA"/>
</dbReference>
<evidence type="ECO:0000313" key="7">
    <source>
        <dbReference type="EMBL" id="KAG0471640.1"/>
    </source>
</evidence>
<dbReference type="PANTHER" id="PTHR31279:SF3">
    <property type="entry name" value="PROTEIN EXORDIUM-LIKE 2"/>
    <property type="match status" value="1"/>
</dbReference>
<keyword evidence="3" id="KW-0964">Secreted</keyword>
<evidence type="ECO:0000256" key="2">
    <source>
        <dbReference type="ARBA" id="ARBA00022523"/>
    </source>
</evidence>
<keyword evidence="2" id="KW-0052">Apoplast</keyword>
<evidence type="ECO:0000256" key="3">
    <source>
        <dbReference type="ARBA" id="ARBA00022525"/>
    </source>
</evidence>
<dbReference type="Proteomes" id="UP000639772">
    <property type="component" value="Unassembled WGS sequence"/>
</dbReference>
<sequence length="302" mass="31307">MSAAPTTALSLLGLLLLLSCPISAYLVSPPPLVLQYHHGRVLTGKLTLHLMWYGDFTSSQRAIITDFLISLSPSSPPPPPSVSSWWSTTGLYHSHPTSPPSITLGPQVILPSSTLGRTLHSSALPALAAVALSNNTNPFALALIITSADVAVEGFCSSRCGTHSRLPGGAPYLWVGDSLAQCPGQCAWPFHQPPYGPQTPPLGAPNGDVGADGVVINLATLLAGTVTNPDGKGYFQGPEDAPLEAVTACAGIFGTGAYPGYPGKVLVDPTTGASYNARGVNGRKYLLPAMWDPKTSQCASLV</sequence>
<accession>A0A835UT41</accession>
<evidence type="ECO:0000256" key="1">
    <source>
        <dbReference type="ARBA" id="ARBA00004271"/>
    </source>
</evidence>
<dbReference type="GO" id="GO:0048046">
    <property type="term" value="C:apoplast"/>
    <property type="evidence" value="ECO:0007669"/>
    <property type="project" value="UniProtKB-SubCell"/>
</dbReference>
<comment type="subcellular location">
    <subcellularLocation>
        <location evidence="1">Secreted</location>
        <location evidence="1">Extracellular space</location>
        <location evidence="1">Apoplast</location>
    </subcellularLocation>
</comment>
<protein>
    <recommendedName>
        <fullName evidence="9">Protein EXORDIUM-like 2</fullName>
    </recommendedName>
</protein>
<feature type="chain" id="PRO_5033048071" description="Protein EXORDIUM-like 2" evidence="6">
    <location>
        <begin position="25"/>
        <end position="302"/>
    </location>
</feature>